<organism evidence="1 2">
    <name type="scientific">Bradyrhizobium daqingense</name>
    <dbReference type="NCBI Taxonomy" id="993502"/>
    <lineage>
        <taxon>Bacteria</taxon>
        <taxon>Pseudomonadati</taxon>
        <taxon>Pseudomonadota</taxon>
        <taxon>Alphaproteobacteria</taxon>
        <taxon>Hyphomicrobiales</taxon>
        <taxon>Nitrobacteraceae</taxon>
        <taxon>Bradyrhizobium</taxon>
    </lineage>
</organism>
<sequence>MFLIRQSAIVRRLRNWRGLLAVIVAVTYLFAGTAHGLCDLDVTSPSGGSEIASILDDGAAGHGDNAALAGHHCHGCFSVAVAQSAPPAASMFLVSASRPQRAPRLAGIIPDTDSPPPKHIA</sequence>
<name>A0A562KT64_9BRAD</name>
<evidence type="ECO:0000313" key="1">
    <source>
        <dbReference type="EMBL" id="TWH98547.1"/>
    </source>
</evidence>
<accession>A0A562KT64</accession>
<dbReference type="OrthoDB" id="8141282at2"/>
<dbReference type="EMBL" id="VLKL01000023">
    <property type="protein sequence ID" value="TWH98547.1"/>
    <property type="molecule type" value="Genomic_DNA"/>
</dbReference>
<evidence type="ECO:0008006" key="3">
    <source>
        <dbReference type="Google" id="ProtNLM"/>
    </source>
</evidence>
<dbReference type="Proteomes" id="UP000317176">
    <property type="component" value="Unassembled WGS sequence"/>
</dbReference>
<comment type="caution">
    <text evidence="1">The sequence shown here is derived from an EMBL/GenBank/DDBJ whole genome shotgun (WGS) entry which is preliminary data.</text>
</comment>
<gene>
    <name evidence="1" type="ORF">IQ17_06006</name>
</gene>
<protein>
    <recommendedName>
        <fullName evidence="3">DUF2946 family protein</fullName>
    </recommendedName>
</protein>
<reference evidence="1 2" key="1">
    <citation type="journal article" date="2015" name="Stand. Genomic Sci.">
        <title>Genomic Encyclopedia of Bacterial and Archaeal Type Strains, Phase III: the genomes of soil and plant-associated and newly described type strains.</title>
        <authorList>
            <person name="Whitman W.B."/>
            <person name="Woyke T."/>
            <person name="Klenk H.P."/>
            <person name="Zhou Y."/>
            <person name="Lilburn T.G."/>
            <person name="Beck B.J."/>
            <person name="De Vos P."/>
            <person name="Vandamme P."/>
            <person name="Eisen J.A."/>
            <person name="Garrity G."/>
            <person name="Hugenholtz P."/>
            <person name="Kyrpides N.C."/>
        </authorList>
    </citation>
    <scope>NUCLEOTIDE SEQUENCE [LARGE SCALE GENOMIC DNA]</scope>
    <source>
        <strain evidence="1 2">CGMCC 1.10947</strain>
    </source>
</reference>
<evidence type="ECO:0000313" key="2">
    <source>
        <dbReference type="Proteomes" id="UP000317176"/>
    </source>
</evidence>
<dbReference type="AlphaFoldDB" id="A0A562KT64"/>
<dbReference type="RefSeq" id="WP_145641303.1">
    <property type="nucleotide sequence ID" value="NZ_CP088014.1"/>
</dbReference>
<proteinExistence type="predicted"/>
<keyword evidence="2" id="KW-1185">Reference proteome</keyword>